<accession>A0A381NGJ0</accession>
<dbReference type="EMBL" id="UINC01000333">
    <property type="protein sequence ID" value="SUZ53499.1"/>
    <property type="molecule type" value="Genomic_DNA"/>
</dbReference>
<gene>
    <name evidence="2" type="ORF">METZ01_LOCUS6353</name>
</gene>
<dbReference type="AlphaFoldDB" id="A0A381NGJ0"/>
<name>A0A381NGJ0_9ZZZZ</name>
<proteinExistence type="predicted"/>
<sequence length="277" mass="30320">MGVSFRVAPIPSSFAPMTLHDSYARFTPYELAFPDQDLLDELIVGIEEEAKNQDADLSDPNTFFAMGRVDAFVREIQGPTALPETLYQYVTLVFHAVHFHQAGCPIYLLSESVTRDLVKNHRGGQPIPPESSGYMQLPQHLLWMSGADSGTPESIDGVFWVLSNRGTLHSLLIAGLRPDRPGFVIVPIPEAPVSEASSWVQAIVRNGMDDFSSQLPGGELDQLHALETSGEVLKLLARFFAYVSSVPGAVEMVSPNTRDQADPIPSTLPFSRVTQNA</sequence>
<feature type="compositionally biased region" description="Polar residues" evidence="1">
    <location>
        <begin position="268"/>
        <end position="277"/>
    </location>
</feature>
<protein>
    <submittedName>
        <fullName evidence="2">Uncharacterized protein</fullName>
    </submittedName>
</protein>
<reference evidence="2" key="1">
    <citation type="submission" date="2018-05" db="EMBL/GenBank/DDBJ databases">
        <authorList>
            <person name="Lanie J.A."/>
            <person name="Ng W.-L."/>
            <person name="Kazmierczak K.M."/>
            <person name="Andrzejewski T.M."/>
            <person name="Davidsen T.M."/>
            <person name="Wayne K.J."/>
            <person name="Tettelin H."/>
            <person name="Glass J.I."/>
            <person name="Rusch D."/>
            <person name="Podicherti R."/>
            <person name="Tsui H.-C.T."/>
            <person name="Winkler M.E."/>
        </authorList>
    </citation>
    <scope>NUCLEOTIDE SEQUENCE</scope>
</reference>
<evidence type="ECO:0000313" key="2">
    <source>
        <dbReference type="EMBL" id="SUZ53499.1"/>
    </source>
</evidence>
<evidence type="ECO:0000256" key="1">
    <source>
        <dbReference type="SAM" id="MobiDB-lite"/>
    </source>
</evidence>
<feature type="region of interest" description="Disordered" evidence="1">
    <location>
        <begin position="254"/>
        <end position="277"/>
    </location>
</feature>
<organism evidence="2">
    <name type="scientific">marine metagenome</name>
    <dbReference type="NCBI Taxonomy" id="408172"/>
    <lineage>
        <taxon>unclassified sequences</taxon>
        <taxon>metagenomes</taxon>
        <taxon>ecological metagenomes</taxon>
    </lineage>
</organism>